<keyword evidence="2" id="KW-1185">Reference proteome</keyword>
<dbReference type="Proteomes" id="UP000195667">
    <property type="component" value="Unassembled WGS sequence"/>
</dbReference>
<protein>
    <submittedName>
        <fullName evidence="1">Uncharacterized protein</fullName>
    </submittedName>
</protein>
<organism evidence="1 2">
    <name type="scientific">Crenothrix polyspora</name>
    <dbReference type="NCBI Taxonomy" id="360316"/>
    <lineage>
        <taxon>Bacteria</taxon>
        <taxon>Pseudomonadati</taxon>
        <taxon>Pseudomonadota</taxon>
        <taxon>Gammaproteobacteria</taxon>
        <taxon>Methylococcales</taxon>
        <taxon>Crenotrichaceae</taxon>
        <taxon>Crenothrix</taxon>
    </lineage>
</organism>
<evidence type="ECO:0000313" key="2">
    <source>
        <dbReference type="Proteomes" id="UP000195667"/>
    </source>
</evidence>
<gene>
    <name evidence="1" type="ORF">CRENPOLYSF1_80007</name>
</gene>
<dbReference type="AlphaFoldDB" id="A0A1R4HHW4"/>
<dbReference type="EMBL" id="FUKI01000159">
    <property type="protein sequence ID" value="SJM95822.1"/>
    <property type="molecule type" value="Genomic_DNA"/>
</dbReference>
<accession>A0A1R4HHW4</accession>
<reference evidence="2" key="1">
    <citation type="submission" date="2017-02" db="EMBL/GenBank/DDBJ databases">
        <authorList>
            <person name="Daims H."/>
        </authorList>
    </citation>
    <scope>NUCLEOTIDE SEQUENCE [LARGE SCALE GENOMIC DNA]</scope>
</reference>
<name>A0A1R4HHW4_9GAMM</name>
<evidence type="ECO:0000313" key="1">
    <source>
        <dbReference type="EMBL" id="SJM95822.1"/>
    </source>
</evidence>
<proteinExistence type="predicted"/>
<sequence length="65" mass="7377">MNTTRLTNALALVKTSILIILQLTNAQMTSLSYQGTRMSKFVLRQAQHEREWSLSCSPYSCTLLI</sequence>